<organism evidence="3">
    <name type="scientific">Escherichia coli</name>
    <dbReference type="NCBI Taxonomy" id="562"/>
    <lineage>
        <taxon>Bacteria</taxon>
        <taxon>Pseudomonadati</taxon>
        <taxon>Pseudomonadota</taxon>
        <taxon>Gammaproteobacteria</taxon>
        <taxon>Enterobacterales</taxon>
        <taxon>Enterobacteriaceae</taxon>
        <taxon>Escherichia</taxon>
    </lineage>
</organism>
<dbReference type="GO" id="GO:0016020">
    <property type="term" value="C:membrane"/>
    <property type="evidence" value="ECO:0007669"/>
    <property type="project" value="InterPro"/>
</dbReference>
<feature type="domain" description="Prepilin type IV endopeptidase peptidase" evidence="2">
    <location>
        <begin position="25"/>
        <end position="115"/>
    </location>
</feature>
<feature type="transmembrane region" description="Helical" evidence="1">
    <location>
        <begin position="65"/>
        <end position="82"/>
    </location>
</feature>
<evidence type="ECO:0000313" key="3">
    <source>
        <dbReference type="EMBL" id="BCT73774.1"/>
    </source>
</evidence>
<dbReference type="AlphaFoldDB" id="A0A811AQ19"/>
<name>A0A811AQ19_ECOLX</name>
<dbReference type="Pfam" id="PF01478">
    <property type="entry name" value="Peptidase_A24"/>
    <property type="match status" value="1"/>
</dbReference>
<keyword evidence="1" id="KW-0472">Membrane</keyword>
<sequence>MLAAAAIILRLYQNDSAVGVLFMTIMTGCMTLMTLTDAASCRLPRPFTIMYLISGSAFRLWQGDWLTGLCSAGFWFLLLLLFRQYTSYRRKTETIGPGDVFLIAGIAIWSPPGDIPGLSQRQQAEPYFICGVTDNDALPENFPLGRFSARHSTHLLFIPVAFGNTGGNDYAKRQR</sequence>
<dbReference type="GO" id="GO:0004190">
    <property type="term" value="F:aspartic-type endopeptidase activity"/>
    <property type="evidence" value="ECO:0007669"/>
    <property type="project" value="InterPro"/>
</dbReference>
<evidence type="ECO:0000259" key="2">
    <source>
        <dbReference type="Pfam" id="PF01478"/>
    </source>
</evidence>
<keyword evidence="3" id="KW-0614">Plasmid</keyword>
<evidence type="ECO:0000256" key="1">
    <source>
        <dbReference type="SAM" id="Phobius"/>
    </source>
</evidence>
<proteinExistence type="predicted"/>
<dbReference type="EMBL" id="LC620534">
    <property type="protein sequence ID" value="BCT73774.1"/>
    <property type="molecule type" value="Genomic_DNA"/>
</dbReference>
<geneLocation type="plasmid" evidence="3">
    <name>pK38</name>
</geneLocation>
<dbReference type="Gene3D" id="1.20.120.1220">
    <property type="match status" value="1"/>
</dbReference>
<feature type="transmembrane region" description="Helical" evidence="1">
    <location>
        <begin position="17"/>
        <end position="36"/>
    </location>
</feature>
<protein>
    <recommendedName>
        <fullName evidence="2">Prepilin type IV endopeptidase peptidase domain-containing protein</fullName>
    </recommendedName>
</protein>
<keyword evidence="1" id="KW-1133">Transmembrane helix</keyword>
<dbReference type="InterPro" id="IPR000045">
    <property type="entry name" value="Prepilin_IV_endopep_pep"/>
</dbReference>
<keyword evidence="1" id="KW-0812">Transmembrane</keyword>
<accession>A0A811AQ19</accession>
<reference evidence="3" key="1">
    <citation type="submission" date="2021-03" db="EMBL/GenBank/DDBJ databases">
        <title>Whole genome sequence of tetracycline resistant plasmid in Escherichia coli.</title>
        <authorList>
            <person name="Usui M."/>
            <person name="Fukuda A."/>
        </authorList>
    </citation>
    <scope>NUCLEOTIDE SEQUENCE</scope>
    <source>
        <strain evidence="3">K38</strain>
        <plasmid evidence="3">pK38</plasmid>
    </source>
</reference>